<dbReference type="PANTHER" id="PTHR19303:SF16">
    <property type="entry name" value="JERKY PROTEIN HOMOLOG-LIKE"/>
    <property type="match status" value="1"/>
</dbReference>
<evidence type="ECO:0000259" key="3">
    <source>
        <dbReference type="PROSITE" id="PS51253"/>
    </source>
</evidence>
<dbReference type="PANTHER" id="PTHR19303">
    <property type="entry name" value="TRANSPOSON"/>
    <property type="match status" value="1"/>
</dbReference>
<dbReference type="Gene3D" id="1.10.10.60">
    <property type="entry name" value="Homeodomain-like"/>
    <property type="match status" value="1"/>
</dbReference>
<reference evidence="4" key="1">
    <citation type="submission" date="2015-11" db="EMBL/GenBank/DDBJ databases">
        <title>De novo transcriptome assembly of four potential Pierce s Disease insect vectors from Arizona vineyards.</title>
        <authorList>
            <person name="Tassone E.E."/>
        </authorList>
    </citation>
    <scope>NUCLEOTIDE SEQUENCE</scope>
</reference>
<dbReference type="PROSITE" id="PS51253">
    <property type="entry name" value="HTH_CENPB"/>
    <property type="match status" value="1"/>
</dbReference>
<accession>A0A1B6HRW3</accession>
<evidence type="ECO:0000256" key="2">
    <source>
        <dbReference type="ARBA" id="ARBA00023125"/>
    </source>
</evidence>
<organism evidence="4">
    <name type="scientific">Homalodisca liturata</name>
    <dbReference type="NCBI Taxonomy" id="320908"/>
    <lineage>
        <taxon>Eukaryota</taxon>
        <taxon>Metazoa</taxon>
        <taxon>Ecdysozoa</taxon>
        <taxon>Arthropoda</taxon>
        <taxon>Hexapoda</taxon>
        <taxon>Insecta</taxon>
        <taxon>Pterygota</taxon>
        <taxon>Neoptera</taxon>
        <taxon>Paraneoptera</taxon>
        <taxon>Hemiptera</taxon>
        <taxon>Auchenorrhyncha</taxon>
        <taxon>Membracoidea</taxon>
        <taxon>Cicadellidae</taxon>
        <taxon>Cicadellinae</taxon>
        <taxon>Proconiini</taxon>
        <taxon>Homalodisca</taxon>
    </lineage>
</organism>
<dbReference type="SUPFAM" id="SSF46689">
    <property type="entry name" value="Homeodomain-like"/>
    <property type="match status" value="1"/>
</dbReference>
<dbReference type="GO" id="GO:0003677">
    <property type="term" value="F:DNA binding"/>
    <property type="evidence" value="ECO:0007669"/>
    <property type="project" value="UniProtKB-KW"/>
</dbReference>
<proteinExistence type="predicted"/>
<protein>
    <recommendedName>
        <fullName evidence="3">HTH CENPB-type domain-containing protein</fullName>
    </recommendedName>
</protein>
<dbReference type="InterPro" id="IPR006600">
    <property type="entry name" value="HTH_CenpB_DNA-bd_dom"/>
</dbReference>
<gene>
    <name evidence="4" type="ORF">g.5066</name>
</gene>
<feature type="domain" description="HTH CENPB-type" evidence="3">
    <location>
        <begin position="1"/>
        <end position="68"/>
    </location>
</feature>
<name>A0A1B6HRW3_9HEMI</name>
<dbReference type="InterPro" id="IPR009057">
    <property type="entry name" value="Homeodomain-like_sf"/>
</dbReference>
<dbReference type="AlphaFoldDB" id="A0A1B6HRW3"/>
<dbReference type="SMART" id="SM00674">
    <property type="entry name" value="CENPB"/>
    <property type="match status" value="1"/>
</dbReference>
<dbReference type="GO" id="GO:0005634">
    <property type="term" value="C:nucleus"/>
    <property type="evidence" value="ECO:0007669"/>
    <property type="project" value="UniProtKB-SubCell"/>
</dbReference>
<dbReference type="Pfam" id="PF03221">
    <property type="entry name" value="HTH_Tnp_Tc5"/>
    <property type="match status" value="1"/>
</dbReference>
<comment type="subcellular location">
    <subcellularLocation>
        <location evidence="1">Nucleus</location>
    </subcellularLocation>
</comment>
<dbReference type="InterPro" id="IPR050863">
    <property type="entry name" value="CenT-Element_Derived"/>
</dbReference>
<evidence type="ECO:0000256" key="1">
    <source>
        <dbReference type="ARBA" id="ARBA00004123"/>
    </source>
</evidence>
<keyword evidence="2" id="KW-0238">DNA-binding</keyword>
<evidence type="ECO:0000313" key="4">
    <source>
        <dbReference type="EMBL" id="JAS77423.1"/>
    </source>
</evidence>
<sequence>MKHAKSEPIENAVFTWFLQQRSSGQPISGQILCEKARMFSEKMGVTDFKASQGWLRNFKSRHGIRELDVAGEKLSADREAAIKFVETFKQETKHYDPELVYNAEKSGLNWKALPRKTLASKREQSAPGHKVSKE</sequence>
<dbReference type="EMBL" id="GECU01030283">
    <property type="protein sequence ID" value="JAS77423.1"/>
    <property type="molecule type" value="Transcribed_RNA"/>
</dbReference>